<protein>
    <submittedName>
        <fullName evidence="1">Uncharacterized protein</fullName>
    </submittedName>
</protein>
<proteinExistence type="predicted"/>
<gene>
    <name evidence="1" type="ORF">Cfor_06819</name>
</gene>
<keyword evidence="2" id="KW-1185">Reference proteome</keyword>
<dbReference type="Proteomes" id="UP000502823">
    <property type="component" value="Unassembled WGS sequence"/>
</dbReference>
<reference evidence="2" key="1">
    <citation type="submission" date="2020-01" db="EMBL/GenBank/DDBJ databases">
        <title>Draft genome sequence of the Termite Coptotermes fromosanus.</title>
        <authorList>
            <person name="Itakura S."/>
            <person name="Yosikawa Y."/>
            <person name="Umezawa K."/>
        </authorList>
    </citation>
    <scope>NUCLEOTIDE SEQUENCE [LARGE SCALE GENOMIC DNA]</scope>
</reference>
<dbReference type="InParanoid" id="A0A6L2Q854"/>
<evidence type="ECO:0000313" key="2">
    <source>
        <dbReference type="Proteomes" id="UP000502823"/>
    </source>
</evidence>
<comment type="caution">
    <text evidence="1">The sequence shown here is derived from an EMBL/GenBank/DDBJ whole genome shotgun (WGS) entry which is preliminary data.</text>
</comment>
<organism evidence="1 2">
    <name type="scientific">Coptotermes formosanus</name>
    <name type="common">Formosan subterranean termite</name>
    <dbReference type="NCBI Taxonomy" id="36987"/>
    <lineage>
        <taxon>Eukaryota</taxon>
        <taxon>Metazoa</taxon>
        <taxon>Ecdysozoa</taxon>
        <taxon>Arthropoda</taxon>
        <taxon>Hexapoda</taxon>
        <taxon>Insecta</taxon>
        <taxon>Pterygota</taxon>
        <taxon>Neoptera</taxon>
        <taxon>Polyneoptera</taxon>
        <taxon>Dictyoptera</taxon>
        <taxon>Blattodea</taxon>
        <taxon>Blattoidea</taxon>
        <taxon>Termitoidae</taxon>
        <taxon>Rhinotermitidae</taxon>
        <taxon>Coptotermes</taxon>
    </lineage>
</organism>
<name>A0A6L2Q854_COPFO</name>
<accession>A0A6L2Q854</accession>
<evidence type="ECO:0000313" key="1">
    <source>
        <dbReference type="EMBL" id="GFG41049.1"/>
    </source>
</evidence>
<dbReference type="EMBL" id="BLKM01003049">
    <property type="protein sequence ID" value="GFG41049.1"/>
    <property type="molecule type" value="Genomic_DNA"/>
</dbReference>
<sequence length="83" mass="9009">MSSTFSQGYRWPTDGIMASSDKFCICSACPVPPNQRPVVVVCTGDFLWHSAAKVQQALLPMGWHGTICLLSTPVNITASHTQE</sequence>
<dbReference type="AlphaFoldDB" id="A0A6L2Q854"/>